<evidence type="ECO:0000313" key="1">
    <source>
        <dbReference type="EMBL" id="SBN20098.1"/>
    </source>
</evidence>
<dbReference type="EMBL" id="FLKW01000029">
    <property type="protein sequence ID" value="SBN20098.1"/>
    <property type="molecule type" value="Genomic_DNA"/>
</dbReference>
<sequence>MAAPVSLEEFKQRIGVEHDRRDDFFLSVIDGVSAAAEAYIGRSLLAADYVGRYDGNGKDRIVLDNYPVLSVSSVKINGADAGGWEFDNWLLMRPEGFARGLKNVEVSYRAGYERMPADIREAVMIIAVQRVNEIEGKGVRSKTLAGETVAFSTFGNSGGMPPSAFAILNEYKRKGV</sequence>
<reference evidence="1" key="1">
    <citation type="submission" date="2016-05" db="EMBL/GenBank/DDBJ databases">
        <authorList>
            <consortium name="Pathogen Informatics"/>
        </authorList>
    </citation>
    <scope>NUCLEOTIDE SEQUENCE</scope>
    <source>
        <strain evidence="1">WHO F</strain>
    </source>
</reference>
<proteinExistence type="predicted"/>
<dbReference type="RefSeq" id="WP_003689080.1">
    <property type="nucleotide sequence ID" value="NZ_AP018377.1"/>
</dbReference>
<dbReference type="EMBL" id="LT591897">
    <property type="protein sequence ID" value="SBQ19210.1"/>
    <property type="molecule type" value="Genomic_DNA"/>
</dbReference>
<reference evidence="4 6" key="3">
    <citation type="submission" date="2019-04" db="EMBL/GenBank/DDBJ databases">
        <title>The CDC panel for molecular diagnostics of ciprofloxacin resistance and its use for research and clinical development.</title>
        <authorList>
            <person name="Liu H."/>
            <person name="Tang K."/>
            <person name="Pham C."/>
            <person name="Schmerer M."/>
        </authorList>
    </citation>
    <scope>NUCLEOTIDE SEQUENCE [LARGE SCALE GENOMIC DNA]</scope>
    <source>
        <strain evidence="4 6">LRRBGS_0742</strain>
    </source>
</reference>
<dbReference type="Proteomes" id="UP000239837">
    <property type="component" value="Chromosome"/>
</dbReference>
<evidence type="ECO:0000313" key="6">
    <source>
        <dbReference type="Proteomes" id="UP000307092"/>
    </source>
</evidence>
<dbReference type="GeneID" id="66752842"/>
<organism evidence="4 6">
    <name type="scientific">Neisseria gonorrhoeae</name>
    <dbReference type="NCBI Taxonomy" id="485"/>
    <lineage>
        <taxon>Bacteria</taxon>
        <taxon>Pseudomonadati</taxon>
        <taxon>Pseudomonadota</taxon>
        <taxon>Betaproteobacteria</taxon>
        <taxon>Neisseriales</taxon>
        <taxon>Neisseriaceae</taxon>
        <taxon>Neisseria</taxon>
    </lineage>
</organism>
<evidence type="ECO:0000313" key="4">
    <source>
        <dbReference type="EMBL" id="TJX04478.1"/>
    </source>
</evidence>
<evidence type="ECO:0000313" key="2">
    <source>
        <dbReference type="EMBL" id="SBQ19210.1"/>
    </source>
</evidence>
<dbReference type="Proteomes" id="UP000182484">
    <property type="component" value="Unassembled WGS sequence"/>
</dbReference>
<dbReference type="OMA" id="GTELTEY"/>
<dbReference type="CDD" id="cd08054">
    <property type="entry name" value="gp6"/>
    <property type="match status" value="1"/>
</dbReference>
<dbReference type="Proteomes" id="UP000307092">
    <property type="component" value="Unassembled WGS sequence"/>
</dbReference>
<dbReference type="Gene3D" id="1.10.3230.30">
    <property type="entry name" value="Phage gp6-like head-tail connector protein"/>
    <property type="match status" value="1"/>
</dbReference>
<gene>
    <name evidence="4" type="ORF">E8M63_10935</name>
    <name evidence="3" type="ORF">ESCNG_200027</name>
    <name evidence="2" type="ORF">WHOF_00533</name>
    <name evidence="1" type="ORF">WHOF_01761</name>
</gene>
<dbReference type="EMBL" id="FMTB01000013">
    <property type="protein sequence ID" value="SCW11682.1"/>
    <property type="molecule type" value="Genomic_DNA"/>
</dbReference>
<dbReference type="EMBL" id="SUQX01000028">
    <property type="protein sequence ID" value="TJX04478.1"/>
    <property type="molecule type" value="Genomic_DNA"/>
</dbReference>
<dbReference type="AlphaFoldDB" id="A0A1D3G8R6"/>
<evidence type="ECO:0000313" key="5">
    <source>
        <dbReference type="Proteomes" id="UP000182484"/>
    </source>
</evidence>
<protein>
    <submittedName>
        <fullName evidence="1">Phage associated protein</fullName>
    </submittedName>
    <submittedName>
        <fullName evidence="4">Phage gp6-like head-tail connector protein</fullName>
    </submittedName>
</protein>
<dbReference type="InterPro" id="IPR021146">
    <property type="entry name" value="Phage_gp6-like_head-tail"/>
</dbReference>
<accession>A0A1D3G8R6</accession>
<evidence type="ECO:0000313" key="3">
    <source>
        <dbReference type="EMBL" id="SCW11682.1"/>
    </source>
</evidence>
<dbReference type="Pfam" id="PF05135">
    <property type="entry name" value="Phage_connect_1"/>
    <property type="match status" value="1"/>
</dbReference>
<name>A0A1D3G8R6_NEIGO</name>
<reference evidence="3 5" key="2">
    <citation type="submission" date="2016-09" db="EMBL/GenBank/DDBJ databases">
        <authorList>
            <person name="Kumanski S."/>
            <person name="Beatrice B."/>
        </authorList>
    </citation>
    <scope>NUCLEOTIDE SEQUENCE [LARGE SCALE GENOMIC DNA]</scope>
    <source>
        <strain evidence="3">Mankind</strain>
    </source>
</reference>